<dbReference type="PROSITE" id="PS00028">
    <property type="entry name" value="ZINC_FINGER_C2H2_1"/>
    <property type="match status" value="2"/>
</dbReference>
<dbReference type="Gene3D" id="3.30.160.60">
    <property type="entry name" value="Classic Zinc Finger"/>
    <property type="match status" value="1"/>
</dbReference>
<sequence length="80" mass="9256">RKLHKCHVCCKTFTSPSSRNRHLLIHKEKAYKCDICEKAFSNGSDRNTHVSHVHLKVPWPKRNRGTSGKAARPEKEAYDE</sequence>
<dbReference type="AlphaFoldDB" id="S4PBB4"/>
<dbReference type="PROSITE" id="PS50157">
    <property type="entry name" value="ZINC_FINGER_C2H2_2"/>
    <property type="match status" value="2"/>
</dbReference>
<dbReference type="GO" id="GO:0008270">
    <property type="term" value="F:zinc ion binding"/>
    <property type="evidence" value="ECO:0007669"/>
    <property type="project" value="UniProtKB-KW"/>
</dbReference>
<reference evidence="4" key="1">
    <citation type="journal article" date="2013" name="BMC Genomics">
        <title>Unscrambling butterfly oogenesis.</title>
        <authorList>
            <person name="Carter J.M."/>
            <person name="Baker S.C."/>
            <person name="Pink R."/>
            <person name="Carter D.R."/>
            <person name="Collins A."/>
            <person name="Tomlin J."/>
            <person name="Gibbs M."/>
            <person name="Breuker C.J."/>
        </authorList>
    </citation>
    <scope>NUCLEOTIDE SEQUENCE</scope>
    <source>
        <tissue evidence="4">Ovary</tissue>
    </source>
</reference>
<keyword evidence="1" id="KW-0863">Zinc-finger</keyword>
<keyword evidence="1" id="KW-0862">Zinc</keyword>
<dbReference type="Pfam" id="PF00096">
    <property type="entry name" value="zf-C2H2"/>
    <property type="match status" value="1"/>
</dbReference>
<feature type="domain" description="C2H2-type" evidence="3">
    <location>
        <begin position="4"/>
        <end position="31"/>
    </location>
</feature>
<dbReference type="EMBL" id="GAIX01008345">
    <property type="protein sequence ID" value="JAA84215.1"/>
    <property type="molecule type" value="Transcribed_RNA"/>
</dbReference>
<dbReference type="Pfam" id="PF12874">
    <property type="entry name" value="zf-met"/>
    <property type="match status" value="1"/>
</dbReference>
<proteinExistence type="predicted"/>
<dbReference type="SUPFAM" id="SSF57667">
    <property type="entry name" value="beta-beta-alpha zinc fingers"/>
    <property type="match status" value="1"/>
</dbReference>
<name>S4PBB4_9NEOP</name>
<evidence type="ECO:0000256" key="1">
    <source>
        <dbReference type="PROSITE-ProRule" id="PRU00042"/>
    </source>
</evidence>
<feature type="domain" description="C2H2-type" evidence="3">
    <location>
        <begin position="31"/>
        <end position="54"/>
    </location>
</feature>
<reference evidence="4" key="2">
    <citation type="submission" date="2013-05" db="EMBL/GenBank/DDBJ databases">
        <authorList>
            <person name="Carter J.-M."/>
            <person name="Baker S.C."/>
            <person name="Pink R."/>
            <person name="Carter D.R.F."/>
            <person name="Collins A."/>
            <person name="Tomlin J."/>
            <person name="Gibbs M."/>
            <person name="Breuker C.J."/>
        </authorList>
    </citation>
    <scope>NUCLEOTIDE SEQUENCE</scope>
    <source>
        <tissue evidence="4">Ovary</tissue>
    </source>
</reference>
<organism evidence="4">
    <name type="scientific">Pararge aegeria</name>
    <name type="common">speckled wood butterfly</name>
    <dbReference type="NCBI Taxonomy" id="116150"/>
    <lineage>
        <taxon>Eukaryota</taxon>
        <taxon>Metazoa</taxon>
        <taxon>Ecdysozoa</taxon>
        <taxon>Arthropoda</taxon>
        <taxon>Hexapoda</taxon>
        <taxon>Insecta</taxon>
        <taxon>Pterygota</taxon>
        <taxon>Neoptera</taxon>
        <taxon>Endopterygota</taxon>
        <taxon>Lepidoptera</taxon>
        <taxon>Glossata</taxon>
        <taxon>Ditrysia</taxon>
        <taxon>Papilionoidea</taxon>
        <taxon>Nymphalidae</taxon>
        <taxon>Satyrinae</taxon>
        <taxon>Satyrini</taxon>
        <taxon>Parargina</taxon>
        <taxon>Pararge</taxon>
    </lineage>
</organism>
<evidence type="ECO:0000313" key="4">
    <source>
        <dbReference type="EMBL" id="JAA84215.1"/>
    </source>
</evidence>
<feature type="compositionally biased region" description="Basic and acidic residues" evidence="2">
    <location>
        <begin position="71"/>
        <end position="80"/>
    </location>
</feature>
<evidence type="ECO:0000259" key="3">
    <source>
        <dbReference type="PROSITE" id="PS50157"/>
    </source>
</evidence>
<feature type="non-terminal residue" evidence="4">
    <location>
        <position position="1"/>
    </location>
</feature>
<dbReference type="InterPro" id="IPR013087">
    <property type="entry name" value="Znf_C2H2_type"/>
</dbReference>
<accession>S4PBB4</accession>
<dbReference type="InterPro" id="IPR036236">
    <property type="entry name" value="Znf_C2H2_sf"/>
</dbReference>
<evidence type="ECO:0000256" key="2">
    <source>
        <dbReference type="SAM" id="MobiDB-lite"/>
    </source>
</evidence>
<dbReference type="SMART" id="SM00355">
    <property type="entry name" value="ZnF_C2H2"/>
    <property type="match status" value="2"/>
</dbReference>
<feature type="region of interest" description="Disordered" evidence="2">
    <location>
        <begin position="58"/>
        <end position="80"/>
    </location>
</feature>
<protein>
    <submittedName>
        <fullName evidence="4">Zinc finger protein 317</fullName>
    </submittedName>
</protein>
<keyword evidence="1" id="KW-0479">Metal-binding</keyword>